<name>A0A397PIG2_9SPHN</name>
<evidence type="ECO:0008006" key="3">
    <source>
        <dbReference type="Google" id="ProtNLM"/>
    </source>
</evidence>
<evidence type="ECO:0000313" key="2">
    <source>
        <dbReference type="Proteomes" id="UP000266568"/>
    </source>
</evidence>
<protein>
    <recommendedName>
        <fullName evidence="3">Methyltransferase family protein</fullName>
    </recommendedName>
</protein>
<accession>A0A397PIG2</accession>
<proteinExistence type="predicted"/>
<dbReference type="Proteomes" id="UP000266568">
    <property type="component" value="Unassembled WGS sequence"/>
</dbReference>
<sequence length="349" mass="38586">MSLGSRLKNRILKRLLDLVTDDAQPNLNALNDIVKNVRILELNMKAFGYDLGRKMAAALPVNAETQAHFVGLDSKASTQSDIESQWVAHWAAQLKTAIVYHRKLWELTYVLQAIYENGHMTSGKRGLGFGCGAEPIPSYLAAQGVQVTASDEAAASAEAAGWASSNQHLGSSPIPFQSHLIDKETFEQFVSIRTVDMNNIPGDLRGYDFCWSICALEHLGSIDAGLRFIENSLDTLSPGGLAIHTLEMNVENDGPTIDNWLTVLYQKKHIEKFARHMAEKGHEVAPLNFDFGEHPMDQFIDLPPWHYDPKTDHAKKLGDPIHLKIAIDGFISTSFGIIIRKSANGNLTD</sequence>
<dbReference type="InterPro" id="IPR029063">
    <property type="entry name" value="SAM-dependent_MTases_sf"/>
</dbReference>
<dbReference type="SUPFAM" id="SSF53335">
    <property type="entry name" value="S-adenosyl-L-methionine-dependent methyltransferases"/>
    <property type="match status" value="1"/>
</dbReference>
<gene>
    <name evidence="1" type="ORF">DFR49_0463</name>
</gene>
<dbReference type="AlphaFoldDB" id="A0A397PIG2"/>
<dbReference type="Gene3D" id="3.40.50.150">
    <property type="entry name" value="Vaccinia Virus protein VP39"/>
    <property type="match status" value="1"/>
</dbReference>
<dbReference type="EMBL" id="QXDC01000002">
    <property type="protein sequence ID" value="RIA45934.1"/>
    <property type="molecule type" value="Genomic_DNA"/>
</dbReference>
<evidence type="ECO:0000313" key="1">
    <source>
        <dbReference type="EMBL" id="RIA45934.1"/>
    </source>
</evidence>
<comment type="caution">
    <text evidence="1">The sequence shown here is derived from an EMBL/GenBank/DDBJ whole genome shotgun (WGS) entry which is preliminary data.</text>
</comment>
<keyword evidence="2" id="KW-1185">Reference proteome</keyword>
<dbReference type="OrthoDB" id="2548453at2"/>
<reference evidence="1 2" key="1">
    <citation type="submission" date="2018-08" db="EMBL/GenBank/DDBJ databases">
        <title>Genomic Encyclopedia of Type Strains, Phase IV (KMG-IV): sequencing the most valuable type-strain genomes for metagenomic binning, comparative biology and taxonomic classification.</title>
        <authorList>
            <person name="Goeker M."/>
        </authorList>
    </citation>
    <scope>NUCLEOTIDE SEQUENCE [LARGE SCALE GENOMIC DNA]</scope>
    <source>
        <strain evidence="1 2">DSM 25527</strain>
    </source>
</reference>
<organism evidence="1 2">
    <name type="scientific">Hephaestia caeni</name>
    <dbReference type="NCBI Taxonomy" id="645617"/>
    <lineage>
        <taxon>Bacteria</taxon>
        <taxon>Pseudomonadati</taxon>
        <taxon>Pseudomonadota</taxon>
        <taxon>Alphaproteobacteria</taxon>
        <taxon>Sphingomonadales</taxon>
        <taxon>Sphingomonadaceae</taxon>
        <taxon>Hephaestia</taxon>
    </lineage>
</organism>